<accession>A0ABV7VE45</accession>
<keyword evidence="3 6" id="KW-0812">Transmembrane</keyword>
<proteinExistence type="predicted"/>
<feature type="transmembrane region" description="Helical" evidence="6">
    <location>
        <begin position="123"/>
        <end position="143"/>
    </location>
</feature>
<keyword evidence="5 6" id="KW-0472">Membrane</keyword>
<sequence length="212" mass="22175">MPLTLYLAAALAGAAYTLTPGPAFLALLGIGAGQGRRAGVKFLAGHFAGDIVWGALALVAIIGSASLGTFVFDLLGLACGLYLLLLGWRAVTVRRREDGALSTEVTQPLRRGLAFGLTNPKSYAVAIAMFTALLASQSAELGWSSLPPLLGAACAGFIVGDIILVWVIGAAPVRRLYRRHELWVTRISGAIFLGFGLHAIWHAGPGLLSRRG</sequence>
<gene>
    <name evidence="7" type="ORF">ACFOOQ_05940</name>
</gene>
<feature type="transmembrane region" description="Helical" evidence="6">
    <location>
        <begin position="183"/>
        <end position="201"/>
    </location>
</feature>
<evidence type="ECO:0000313" key="7">
    <source>
        <dbReference type="EMBL" id="MFC3675072.1"/>
    </source>
</evidence>
<evidence type="ECO:0000256" key="5">
    <source>
        <dbReference type="ARBA" id="ARBA00023136"/>
    </source>
</evidence>
<dbReference type="PANTHER" id="PTHR30086">
    <property type="entry name" value="ARGININE EXPORTER PROTEIN ARGO"/>
    <property type="match status" value="1"/>
</dbReference>
<evidence type="ECO:0000256" key="1">
    <source>
        <dbReference type="ARBA" id="ARBA00004651"/>
    </source>
</evidence>
<organism evidence="7 8">
    <name type="scientific">Ferrovibrio xuzhouensis</name>
    <dbReference type="NCBI Taxonomy" id="1576914"/>
    <lineage>
        <taxon>Bacteria</taxon>
        <taxon>Pseudomonadati</taxon>
        <taxon>Pseudomonadota</taxon>
        <taxon>Alphaproteobacteria</taxon>
        <taxon>Rhodospirillales</taxon>
        <taxon>Rhodospirillaceae</taxon>
        <taxon>Ferrovibrio</taxon>
    </lineage>
</organism>
<feature type="transmembrane region" description="Helical" evidence="6">
    <location>
        <begin position="69"/>
        <end position="88"/>
    </location>
</feature>
<comment type="subcellular location">
    <subcellularLocation>
        <location evidence="1">Cell membrane</location>
        <topology evidence="1">Multi-pass membrane protein</topology>
    </subcellularLocation>
</comment>
<evidence type="ECO:0000256" key="3">
    <source>
        <dbReference type="ARBA" id="ARBA00022692"/>
    </source>
</evidence>
<feature type="transmembrane region" description="Helical" evidence="6">
    <location>
        <begin position="6"/>
        <end position="30"/>
    </location>
</feature>
<dbReference type="Proteomes" id="UP001595711">
    <property type="component" value="Unassembled WGS sequence"/>
</dbReference>
<keyword evidence="4 6" id="KW-1133">Transmembrane helix</keyword>
<comment type="caution">
    <text evidence="7">The sequence shown here is derived from an EMBL/GenBank/DDBJ whole genome shotgun (WGS) entry which is preliminary data.</text>
</comment>
<keyword evidence="2" id="KW-1003">Cell membrane</keyword>
<keyword evidence="8" id="KW-1185">Reference proteome</keyword>
<feature type="transmembrane region" description="Helical" evidence="6">
    <location>
        <begin position="149"/>
        <end position="171"/>
    </location>
</feature>
<dbReference type="RefSeq" id="WP_379722942.1">
    <property type="nucleotide sequence ID" value="NZ_JBHRYJ010000001.1"/>
</dbReference>
<evidence type="ECO:0000256" key="4">
    <source>
        <dbReference type="ARBA" id="ARBA00022989"/>
    </source>
</evidence>
<evidence type="ECO:0000256" key="6">
    <source>
        <dbReference type="SAM" id="Phobius"/>
    </source>
</evidence>
<dbReference type="Pfam" id="PF01810">
    <property type="entry name" value="LysE"/>
    <property type="match status" value="1"/>
</dbReference>
<dbReference type="PANTHER" id="PTHR30086:SF19">
    <property type="entry name" value="THREONINE EFFLUX PROTEIN"/>
    <property type="match status" value="1"/>
</dbReference>
<evidence type="ECO:0000313" key="8">
    <source>
        <dbReference type="Proteomes" id="UP001595711"/>
    </source>
</evidence>
<protein>
    <submittedName>
        <fullName evidence="7">LysE family translocator</fullName>
    </submittedName>
</protein>
<dbReference type="InterPro" id="IPR001123">
    <property type="entry name" value="LeuE-type"/>
</dbReference>
<name>A0ABV7VE45_9PROT</name>
<reference evidence="8" key="1">
    <citation type="journal article" date="2019" name="Int. J. Syst. Evol. Microbiol.">
        <title>The Global Catalogue of Microorganisms (GCM) 10K type strain sequencing project: providing services to taxonomists for standard genome sequencing and annotation.</title>
        <authorList>
            <consortium name="The Broad Institute Genomics Platform"/>
            <consortium name="The Broad Institute Genome Sequencing Center for Infectious Disease"/>
            <person name="Wu L."/>
            <person name="Ma J."/>
        </authorList>
    </citation>
    <scope>NUCLEOTIDE SEQUENCE [LARGE SCALE GENOMIC DNA]</scope>
    <source>
        <strain evidence="8">KCTC 42182</strain>
    </source>
</reference>
<dbReference type="EMBL" id="JBHRYJ010000001">
    <property type="protein sequence ID" value="MFC3675072.1"/>
    <property type="molecule type" value="Genomic_DNA"/>
</dbReference>
<evidence type="ECO:0000256" key="2">
    <source>
        <dbReference type="ARBA" id="ARBA00022475"/>
    </source>
</evidence>
<feature type="transmembrane region" description="Helical" evidence="6">
    <location>
        <begin position="42"/>
        <end position="63"/>
    </location>
</feature>